<dbReference type="InterPro" id="IPR013087">
    <property type="entry name" value="Znf_C2H2_type"/>
</dbReference>
<feature type="compositionally biased region" description="Basic and acidic residues" evidence="9">
    <location>
        <begin position="145"/>
        <end position="160"/>
    </location>
</feature>
<sequence length="493" mass="54707">MSSTNPAFVHHHDHHSSNFIVYHHPNIITTIQPHNSSPIIHAHHYNPKNSAIMLLSSSNEENTISISELSSPDYSDSGTYHPRQWAEHAHSIRLSSSPDRTGAHSPSDLASSPIRSSPILFSPPPPKQSTFQQKQSSSISVDRSFLNEKSDIQCENRQRSDNMYVTPMKKSISSDSTTPQTQNLKRGRPRNEDISNLILSGSNSLSSIKCDICHRVFPREKSLQAHLRTHTGERPYRCDYVGCGRAFAQSGQLRTHQRLHTGEKPFICRQRDCHNRFTHPNRRCSLHPSAGVRRIIPVQPVIGFGGNKSTKKASVIKNINDDNNQSIMASTNNINNDDNNNNRLDKSIELAPLSQPISFTLSSSSNVLQQQPVVVARKTVINHTGRANISRKLDAELSAVAVANFNAAATITPTIAAPTSPPPPPPPQSDICNDENNPELLGALALMELANGILKKSTNTENIHPKFDSENQIKHDDAYLKRTKRILQSIQLN</sequence>
<dbReference type="PANTHER" id="PTHR24399">
    <property type="entry name" value="ZINC FINGER AND BTB DOMAIN-CONTAINING"/>
    <property type="match status" value="1"/>
</dbReference>
<keyword evidence="3" id="KW-0677">Repeat</keyword>
<feature type="compositionally biased region" description="Polar residues" evidence="9">
    <location>
        <begin position="171"/>
        <end position="184"/>
    </location>
</feature>
<name>A0A9D4SG01_DERFA</name>
<organism evidence="11">
    <name type="scientific">Dermatophagoides farinae</name>
    <name type="common">American house dust mite</name>
    <dbReference type="NCBI Taxonomy" id="6954"/>
    <lineage>
        <taxon>Eukaryota</taxon>
        <taxon>Metazoa</taxon>
        <taxon>Ecdysozoa</taxon>
        <taxon>Arthropoda</taxon>
        <taxon>Chelicerata</taxon>
        <taxon>Arachnida</taxon>
        <taxon>Acari</taxon>
        <taxon>Acariformes</taxon>
        <taxon>Sarcoptiformes</taxon>
        <taxon>Astigmata</taxon>
        <taxon>Psoroptidia</taxon>
        <taxon>Analgoidea</taxon>
        <taxon>Pyroglyphidae</taxon>
        <taxon>Dermatophagoidinae</taxon>
        <taxon>Dermatophagoides</taxon>
    </lineage>
</organism>
<feature type="compositionally biased region" description="Pro residues" evidence="9">
    <location>
        <begin position="419"/>
        <end position="428"/>
    </location>
</feature>
<evidence type="ECO:0000256" key="3">
    <source>
        <dbReference type="ARBA" id="ARBA00022737"/>
    </source>
</evidence>
<keyword evidence="8" id="KW-0863">Zinc-finger</keyword>
<feature type="domain" description="C2H2-type" evidence="10">
    <location>
        <begin position="236"/>
        <end position="265"/>
    </location>
</feature>
<proteinExistence type="predicted"/>
<evidence type="ECO:0000256" key="7">
    <source>
        <dbReference type="ARBA" id="ARBA00023242"/>
    </source>
</evidence>
<evidence type="ECO:0000313" key="11">
    <source>
        <dbReference type="EMBL" id="KAH7640326.1"/>
    </source>
</evidence>
<dbReference type="PROSITE" id="PS50157">
    <property type="entry name" value="ZINC_FINGER_C2H2_2"/>
    <property type="match status" value="2"/>
</dbReference>
<evidence type="ECO:0000259" key="10">
    <source>
        <dbReference type="PROSITE" id="PS50157"/>
    </source>
</evidence>
<comment type="caution">
    <text evidence="11">The sequence shown here is derived from an EMBL/GenBank/DDBJ whole genome shotgun (WGS) entry which is preliminary data.</text>
</comment>
<feature type="domain" description="C2H2-type" evidence="10">
    <location>
        <begin position="208"/>
        <end position="235"/>
    </location>
</feature>
<keyword evidence="7" id="KW-0539">Nucleus</keyword>
<dbReference type="GO" id="GO:0008270">
    <property type="term" value="F:zinc ion binding"/>
    <property type="evidence" value="ECO:0007669"/>
    <property type="project" value="UniProtKB-KW"/>
</dbReference>
<keyword evidence="5" id="KW-0805">Transcription regulation</keyword>
<feature type="compositionally biased region" description="Low complexity" evidence="9">
    <location>
        <begin position="128"/>
        <end position="138"/>
    </location>
</feature>
<gene>
    <name evidence="11" type="ORF">HUG17_7793</name>
</gene>
<evidence type="ECO:0000256" key="5">
    <source>
        <dbReference type="ARBA" id="ARBA00023015"/>
    </source>
</evidence>
<evidence type="ECO:0000256" key="8">
    <source>
        <dbReference type="PROSITE-ProRule" id="PRU00042"/>
    </source>
</evidence>
<evidence type="ECO:0000256" key="1">
    <source>
        <dbReference type="ARBA" id="ARBA00004123"/>
    </source>
</evidence>
<dbReference type="PROSITE" id="PS00028">
    <property type="entry name" value="ZINC_FINGER_C2H2_1"/>
    <property type="match status" value="2"/>
</dbReference>
<dbReference type="PANTHER" id="PTHR24399:SF70">
    <property type="entry name" value="C2H2-TYPE DOMAIN-CONTAINING PROTEIN"/>
    <property type="match status" value="1"/>
</dbReference>
<evidence type="ECO:0000256" key="6">
    <source>
        <dbReference type="ARBA" id="ARBA00023163"/>
    </source>
</evidence>
<feature type="region of interest" description="Disordered" evidence="9">
    <location>
        <begin position="414"/>
        <end position="436"/>
    </location>
</feature>
<feature type="region of interest" description="Disordered" evidence="9">
    <location>
        <begin position="94"/>
        <end position="194"/>
    </location>
</feature>
<dbReference type="InterPro" id="IPR036236">
    <property type="entry name" value="Znf_C2H2_sf"/>
</dbReference>
<keyword evidence="2" id="KW-0479">Metal-binding</keyword>
<protein>
    <recommendedName>
        <fullName evidence="10">C2H2-type domain-containing protein</fullName>
    </recommendedName>
</protein>
<dbReference type="GO" id="GO:0001227">
    <property type="term" value="F:DNA-binding transcription repressor activity, RNA polymerase II-specific"/>
    <property type="evidence" value="ECO:0007669"/>
    <property type="project" value="TreeGrafter"/>
</dbReference>
<dbReference type="Proteomes" id="UP000828236">
    <property type="component" value="Unassembled WGS sequence"/>
</dbReference>
<dbReference type="FunFam" id="3.30.160.60:FF:000474">
    <property type="entry name" value="zinc finger protein 367"/>
    <property type="match status" value="1"/>
</dbReference>
<dbReference type="Pfam" id="PF00096">
    <property type="entry name" value="zf-C2H2"/>
    <property type="match status" value="2"/>
</dbReference>
<dbReference type="SMART" id="SM00355">
    <property type="entry name" value="ZnF_C2H2"/>
    <property type="match status" value="2"/>
</dbReference>
<accession>A0A9D4SG01</accession>
<reference evidence="11" key="2">
    <citation type="journal article" date="2021" name="World Allergy Organ. J.">
        <title>Chromosome-level assembly of Dermatophagoides farinae genome and transcriptome reveals two novel allergens Der f 37 and Der f 39.</title>
        <authorList>
            <person name="Chen J."/>
            <person name="Cai Z."/>
            <person name="Fan D."/>
            <person name="Hu J."/>
            <person name="Hou Y."/>
            <person name="He Y."/>
            <person name="Zhang Z."/>
            <person name="Zhao Z."/>
            <person name="Gao P."/>
            <person name="Hu W."/>
            <person name="Sun J."/>
            <person name="Li J."/>
            <person name="Ji K."/>
        </authorList>
    </citation>
    <scope>NUCLEOTIDE SEQUENCE</scope>
    <source>
        <strain evidence="11">JKM2019</strain>
    </source>
</reference>
<dbReference type="OrthoDB" id="3437960at2759"/>
<dbReference type="Gene3D" id="3.30.160.60">
    <property type="entry name" value="Classic Zinc Finger"/>
    <property type="match status" value="3"/>
</dbReference>
<keyword evidence="6" id="KW-0804">Transcription</keyword>
<dbReference type="EMBL" id="SDOV01000005">
    <property type="protein sequence ID" value="KAH7640326.1"/>
    <property type="molecule type" value="Genomic_DNA"/>
</dbReference>
<dbReference type="AlphaFoldDB" id="A0A9D4SG01"/>
<evidence type="ECO:0000256" key="9">
    <source>
        <dbReference type="SAM" id="MobiDB-lite"/>
    </source>
</evidence>
<evidence type="ECO:0000256" key="4">
    <source>
        <dbReference type="ARBA" id="ARBA00022833"/>
    </source>
</evidence>
<reference evidence="11" key="1">
    <citation type="submission" date="2020-06" db="EMBL/GenBank/DDBJ databases">
        <authorList>
            <person name="Ji K."/>
            <person name="Li J."/>
        </authorList>
    </citation>
    <scope>NUCLEOTIDE SEQUENCE</scope>
    <source>
        <strain evidence="11">JKM2019</strain>
        <tissue evidence="11">Whole body</tissue>
    </source>
</reference>
<comment type="subcellular location">
    <subcellularLocation>
        <location evidence="1">Nucleus</location>
    </subcellularLocation>
</comment>
<keyword evidence="4" id="KW-0862">Zinc</keyword>
<dbReference type="GO" id="GO:0005654">
    <property type="term" value="C:nucleoplasm"/>
    <property type="evidence" value="ECO:0007669"/>
    <property type="project" value="TreeGrafter"/>
</dbReference>
<dbReference type="GO" id="GO:0000978">
    <property type="term" value="F:RNA polymerase II cis-regulatory region sequence-specific DNA binding"/>
    <property type="evidence" value="ECO:0007669"/>
    <property type="project" value="TreeGrafter"/>
</dbReference>
<dbReference type="SUPFAM" id="SSF57667">
    <property type="entry name" value="beta-beta-alpha zinc fingers"/>
    <property type="match status" value="1"/>
</dbReference>
<evidence type="ECO:0000256" key="2">
    <source>
        <dbReference type="ARBA" id="ARBA00022723"/>
    </source>
</evidence>